<dbReference type="GO" id="GO:0016491">
    <property type="term" value="F:oxidoreductase activity"/>
    <property type="evidence" value="ECO:0007669"/>
    <property type="project" value="UniProtKB-KW"/>
</dbReference>
<feature type="domain" description="Enoyl reductase (ER)" evidence="2">
    <location>
        <begin position="991"/>
        <end position="1294"/>
    </location>
</feature>
<dbReference type="PANTHER" id="PTHR43677">
    <property type="entry name" value="SHORT-CHAIN DEHYDROGENASE/REDUCTASE"/>
    <property type="match status" value="1"/>
</dbReference>
<protein>
    <recommendedName>
        <fullName evidence="2">Enoyl reductase (ER) domain-containing protein</fullName>
    </recommendedName>
</protein>
<dbReference type="PRINTS" id="PR00081">
    <property type="entry name" value="GDHRDH"/>
</dbReference>
<name>A0A8J6A1C0_9ROSI</name>
<dbReference type="InterPro" id="IPR013149">
    <property type="entry name" value="ADH-like_C"/>
</dbReference>
<dbReference type="OrthoDB" id="535495at2759"/>
<dbReference type="InterPro" id="IPR036291">
    <property type="entry name" value="NAD(P)-bd_dom_sf"/>
</dbReference>
<dbReference type="InterPro" id="IPR011032">
    <property type="entry name" value="GroES-like_sf"/>
</dbReference>
<reference evidence="3 4" key="1">
    <citation type="journal article" date="2021" name="bioRxiv">
        <title>The Gossypium anomalum genome as a resource for cotton improvement and evolutionary analysis of hybrid incompatibility.</title>
        <authorList>
            <person name="Grover C.E."/>
            <person name="Yuan D."/>
            <person name="Arick M.A."/>
            <person name="Miller E.R."/>
            <person name="Hu G."/>
            <person name="Peterson D.G."/>
            <person name="Wendel J.F."/>
            <person name="Udall J.A."/>
        </authorList>
    </citation>
    <scope>NUCLEOTIDE SEQUENCE [LARGE SCALE GENOMIC DNA]</scope>
    <source>
        <strain evidence="3">JFW-Udall</strain>
        <tissue evidence="3">Leaf</tissue>
    </source>
</reference>
<organism evidence="3 4">
    <name type="scientific">Gossypium anomalum</name>
    <dbReference type="NCBI Taxonomy" id="47600"/>
    <lineage>
        <taxon>Eukaryota</taxon>
        <taxon>Viridiplantae</taxon>
        <taxon>Streptophyta</taxon>
        <taxon>Embryophyta</taxon>
        <taxon>Tracheophyta</taxon>
        <taxon>Spermatophyta</taxon>
        <taxon>Magnoliopsida</taxon>
        <taxon>eudicotyledons</taxon>
        <taxon>Gunneridae</taxon>
        <taxon>Pentapetalae</taxon>
        <taxon>rosids</taxon>
        <taxon>malvids</taxon>
        <taxon>Malvales</taxon>
        <taxon>Malvaceae</taxon>
        <taxon>Malvoideae</taxon>
        <taxon>Gossypium</taxon>
    </lineage>
</organism>
<dbReference type="PANTHER" id="PTHR43677:SF3">
    <property type="entry name" value="PROSTAGLANDIN REDUCTASE 3"/>
    <property type="match status" value="1"/>
</dbReference>
<dbReference type="Pfam" id="PF08240">
    <property type="entry name" value="ADH_N"/>
    <property type="match status" value="2"/>
</dbReference>
<dbReference type="Pfam" id="PF00107">
    <property type="entry name" value="ADH_zinc_N"/>
    <property type="match status" value="2"/>
</dbReference>
<dbReference type="InterPro" id="IPR002364">
    <property type="entry name" value="Quin_OxRdtase/zeta-crystal_CS"/>
</dbReference>
<dbReference type="InterPro" id="IPR013154">
    <property type="entry name" value="ADH-like_N"/>
</dbReference>
<feature type="domain" description="Enoyl reductase (ER)" evidence="2">
    <location>
        <begin position="301"/>
        <end position="616"/>
    </location>
</feature>
<dbReference type="InterPro" id="IPR051397">
    <property type="entry name" value="Zn-ADH-like_protein"/>
</dbReference>
<dbReference type="Pfam" id="PF00106">
    <property type="entry name" value="adh_short"/>
    <property type="match status" value="2"/>
</dbReference>
<dbReference type="FunFam" id="3.40.50.720:FF:000084">
    <property type="entry name" value="Short-chain dehydrogenase reductase"/>
    <property type="match status" value="2"/>
</dbReference>
<dbReference type="GO" id="GO:0008270">
    <property type="term" value="F:zinc ion binding"/>
    <property type="evidence" value="ECO:0007669"/>
    <property type="project" value="InterPro"/>
</dbReference>
<dbReference type="Gene3D" id="3.90.180.10">
    <property type="entry name" value="Medium-chain alcohol dehydrogenases, catalytic domain"/>
    <property type="match status" value="2"/>
</dbReference>
<keyword evidence="4" id="KW-1185">Reference proteome</keyword>
<dbReference type="PROSITE" id="PS01162">
    <property type="entry name" value="QOR_ZETA_CRYSTAL"/>
    <property type="match status" value="2"/>
</dbReference>
<proteinExistence type="predicted"/>
<dbReference type="PRINTS" id="PR00080">
    <property type="entry name" value="SDRFAMILY"/>
</dbReference>
<dbReference type="Proteomes" id="UP000701853">
    <property type="component" value="Chromosome 1"/>
</dbReference>
<comment type="caution">
    <text evidence="3">The sequence shown here is derived from an EMBL/GenBank/DDBJ whole genome shotgun (WGS) entry which is preliminary data.</text>
</comment>
<dbReference type="GO" id="GO:0005739">
    <property type="term" value="C:mitochondrion"/>
    <property type="evidence" value="ECO:0007669"/>
    <property type="project" value="TreeGrafter"/>
</dbReference>
<accession>A0A8J6A1C0</accession>
<dbReference type="Gene3D" id="3.40.50.720">
    <property type="entry name" value="NAD(P)-binding Rossmann-like Domain"/>
    <property type="match status" value="4"/>
</dbReference>
<dbReference type="InterPro" id="IPR020843">
    <property type="entry name" value="ER"/>
</dbReference>
<dbReference type="SUPFAM" id="SSF51735">
    <property type="entry name" value="NAD(P)-binding Rossmann-fold domains"/>
    <property type="match status" value="4"/>
</dbReference>
<evidence type="ECO:0000259" key="2">
    <source>
        <dbReference type="SMART" id="SM00829"/>
    </source>
</evidence>
<evidence type="ECO:0000313" key="3">
    <source>
        <dbReference type="EMBL" id="KAG8502009.1"/>
    </source>
</evidence>
<dbReference type="EMBL" id="JAHUZN010000001">
    <property type="protein sequence ID" value="KAG8502009.1"/>
    <property type="molecule type" value="Genomic_DNA"/>
</dbReference>
<dbReference type="FunFam" id="3.40.50.720:FF:000121">
    <property type="entry name" value="Prostaglandin reductase 2"/>
    <property type="match status" value="2"/>
</dbReference>
<dbReference type="InterPro" id="IPR002347">
    <property type="entry name" value="SDR_fam"/>
</dbReference>
<evidence type="ECO:0000313" key="4">
    <source>
        <dbReference type="Proteomes" id="UP000701853"/>
    </source>
</evidence>
<evidence type="ECO:0000256" key="1">
    <source>
        <dbReference type="ARBA" id="ARBA00023002"/>
    </source>
</evidence>
<dbReference type="SMART" id="SM00829">
    <property type="entry name" value="PKS_ER"/>
    <property type="match status" value="2"/>
</dbReference>
<keyword evidence="1" id="KW-0560">Oxidoreductase</keyword>
<sequence>MELKPGLSALITGGASGIGKALSLALARKGLFVTIVDFAEEKGKEVACLVEKENSGFHEKLKFHSAIFAKCDVTNPRDITLAFEKHVATYGGLDICINSAGIGNPVPFKDDQTDGTKTWRHTINVNLVAVIDCTRLAIKTMQAQQKAGVIINVGSSAGLYPLFLGPVYSASKGGVIMFTRSLTPYKRQGIRVNVLCPEFVRTEMGEKMDPKLISLMGGFVPMEMVVKGAFELITDESRAGSCLWITNRRGLEYWPTPAEEAKYTVRSSSSSRNDMISFQAPLGFQLPHNFKKLVVHTLSHHFRDSTHIISAPLKLPLESDQVLLKVIYAGVNAGDVNFSAGRYFQGTKEEISSLLPFDAGFEAVGIIAAIGDSVRNLKVGTPAALMSFGCYAEFVKVPSKHILPIPRPDPEIVALLTSGLTASVGQMKSGQVVLVTAAAGGTGQFAVQLAKLAGNKVVATCGGKEKARLLKELGVDRVIDYKAEDVKTSLKEFPKGVDIVYESVGGNMFDLCLDALAIRGRLIVIGLISQYRGKNGWTPLNYPRLEKLLSKSQNVSGFVLVQYGHLWKEHLLRLFHLYSSGKLKVVIDPKRFSGLHSVADAVEYLHSGKSTGKVIVCMDPSFEHQMAKFRKPDSVRNFGTEINSQLYYDPKRFSGLHSGADAVEYLHSGKVITKKKMELKPGLSALITGGASGIGKALSLALAGKGLFVTIVDFAEEKGKEVACLVEKENSRFHEKLEFPSAIFVKCDVTNPRDISLAFEKHVATYGGLDICINSAGINNPVPFQNDQSDGAKTWRHTINVNLVAVIDCTRLAIKTMQALQKPGVIINTGSYAGLFPFFLDPIYSGSKGGVVLFTRSLTPYKREGIRVNVLCPEVVRTEMGEKLDPKYVSLMGGFVPMELVVKGAFELITDESRAGSCLWISNRRGMVYWPIPSEEAKYSLRSSTSSRSNKTSFQAPLSSQLPQNFKKLFNKILTNALSLFVFSVVHTWSQNFRDATHIISAPLRLPLESDQVLLKVIYAGVNAGDVNFSAGRYFQGTKKDPGFEAVGIIAAIGDSVRNLKVGTPAAVMTIGCYAEFMKVPSKQILPIPRPDPEVVALLTSGLTASIALEELGQMKSGKVVLVTAAAGGTGQFAVQLAKLAGNKVVATCGGKEKARLLKEFGVDRALEEFPKGVDIVYECVGGNMFNLCLDALAIRGHLIVIGMISQYQGKDGWKPLNYPGLVEKLLAKSQTVAGFVLIHYSHLMQKHLIRLFQLYSSGKLKVVIDPKRFSGLHSVSDAVEHLHSGKSTGKVSTNLL</sequence>
<gene>
    <name evidence="3" type="ORF">CXB51_000201</name>
</gene>
<dbReference type="SUPFAM" id="SSF50129">
    <property type="entry name" value="GroES-like"/>
    <property type="match status" value="2"/>
</dbReference>